<protein>
    <recommendedName>
        <fullName evidence="1">FAD-dependent urate hydroxylase HpyO/Asp monooxygenase CreE-like FAD/NAD(P)-binding domain-containing protein</fullName>
    </recommendedName>
</protein>
<dbReference type="EMBL" id="BBNU01000007">
    <property type="protein sequence ID" value="GAL79741.1"/>
    <property type="molecule type" value="Genomic_DNA"/>
</dbReference>
<reference evidence="2" key="1">
    <citation type="journal article" date="2014" name="Genome Announc.">
        <title>Draft Genome Sequences of Marine Flavobacterium Algibacter lectus Strains SS8 and NR4.</title>
        <authorList>
            <person name="Takatani N."/>
            <person name="Nakanishi M."/>
            <person name="Meirelles P."/>
            <person name="Mino S."/>
            <person name="Suda W."/>
            <person name="Oshima K."/>
            <person name="Hattori M."/>
            <person name="Ohkuma M."/>
            <person name="Hosokawa M."/>
            <person name="Miyashita K."/>
            <person name="Thompson F.L."/>
            <person name="Niwa A."/>
            <person name="Sawabe T."/>
            <person name="Sawabe T."/>
        </authorList>
    </citation>
    <scope>NUCLEOTIDE SEQUENCE [LARGE SCALE GENOMIC DNA]</scope>
    <source>
        <strain evidence="2">JCM 19274</strain>
    </source>
</reference>
<evidence type="ECO:0000259" key="1">
    <source>
        <dbReference type="Pfam" id="PF13454"/>
    </source>
</evidence>
<dbReference type="InterPro" id="IPR038732">
    <property type="entry name" value="HpyO/CreE_NAD-binding"/>
</dbReference>
<sequence>MTNQRILAIIGTGPRGGYALENLIKELIKANGLSNIHILLFEETGLFGNGQVYKTNQVPSNWININERILNLEKREAINIDKIKIPRISILPSMG</sequence>
<evidence type="ECO:0000313" key="3">
    <source>
        <dbReference type="Proteomes" id="UP000029643"/>
    </source>
</evidence>
<dbReference type="Pfam" id="PF13454">
    <property type="entry name" value="NAD_binding_9"/>
    <property type="match status" value="1"/>
</dbReference>
<organism evidence="2 3">
    <name type="scientific">Algibacter lectus</name>
    <dbReference type="NCBI Taxonomy" id="221126"/>
    <lineage>
        <taxon>Bacteria</taxon>
        <taxon>Pseudomonadati</taxon>
        <taxon>Bacteroidota</taxon>
        <taxon>Flavobacteriia</taxon>
        <taxon>Flavobacteriales</taxon>
        <taxon>Flavobacteriaceae</taxon>
        <taxon>Algibacter</taxon>
    </lineage>
</organism>
<dbReference type="Proteomes" id="UP000029643">
    <property type="component" value="Unassembled WGS sequence"/>
</dbReference>
<name>A0A090WRU3_9FLAO</name>
<comment type="caution">
    <text evidence="2">The sequence shown here is derived from an EMBL/GenBank/DDBJ whole genome shotgun (WGS) entry which is preliminary data.</text>
</comment>
<accession>A0A090WRU3</accession>
<evidence type="ECO:0000313" key="2">
    <source>
        <dbReference type="EMBL" id="GAL79741.1"/>
    </source>
</evidence>
<gene>
    <name evidence="2" type="ORF">JCM19274_3153</name>
</gene>
<dbReference type="RefSeq" id="WP_262480746.1">
    <property type="nucleotide sequence ID" value="NZ_BBNU01000007.1"/>
</dbReference>
<feature type="domain" description="FAD-dependent urate hydroxylase HpyO/Asp monooxygenase CreE-like FAD/NAD(P)-binding" evidence="1">
    <location>
        <begin position="8"/>
        <end position="68"/>
    </location>
</feature>
<proteinExistence type="predicted"/>
<dbReference type="AlphaFoldDB" id="A0A090WRU3"/>